<feature type="domain" description="Retrovirus-related Pol polyprotein from transposon TNT 1-94-like beta-barrel" evidence="2">
    <location>
        <begin position="242"/>
        <end position="314"/>
    </location>
</feature>
<comment type="caution">
    <text evidence="3">The sequence shown here is derived from an EMBL/GenBank/DDBJ whole genome shotgun (WGS) entry which is preliminary data.</text>
</comment>
<sequence length="315" mass="34583">MEAHFGVEKLGIPKLSQLNYWSWSVQVKELLIAHCLWDVVSLGVLGTEGTTPESSTRASSTESDQTMPQGSGQEPTNHRDRATDRKASNIILGLCNQTLKGNILGLKTAKERWETLKDMCAQLGRKQLLVKLEAFQAYQLPKNNASVATIATELSTLQAGIGGIDFAERPSDNAKIAVFFRLLQELDSRFDPLILQFQISNLPVNFSLMVSMFSDMERHMESKESLKKGASENQFNGKCFNCGASRYIPYSKEAFKGYSKRSEPIDIQTAAGAEILATGQGAVPLKIALKDSLQPVALTEVLHVPDFTGSLISVL</sequence>
<accession>A0A3E2HQ69</accession>
<dbReference type="OrthoDB" id="3438996at2759"/>
<dbReference type="Proteomes" id="UP000258309">
    <property type="component" value="Unassembled WGS sequence"/>
</dbReference>
<evidence type="ECO:0000256" key="1">
    <source>
        <dbReference type="SAM" id="MobiDB-lite"/>
    </source>
</evidence>
<keyword evidence="4" id="KW-1185">Reference proteome</keyword>
<feature type="compositionally biased region" description="Polar residues" evidence="1">
    <location>
        <begin position="48"/>
        <end position="75"/>
    </location>
</feature>
<dbReference type="InterPro" id="IPR054722">
    <property type="entry name" value="PolX-like_BBD"/>
</dbReference>
<evidence type="ECO:0000313" key="3">
    <source>
        <dbReference type="EMBL" id="RFU35515.1"/>
    </source>
</evidence>
<dbReference type="EMBL" id="NCSJ02000007">
    <property type="protein sequence ID" value="RFU35515.1"/>
    <property type="molecule type" value="Genomic_DNA"/>
</dbReference>
<name>A0A3E2HQ69_SCYLI</name>
<feature type="region of interest" description="Disordered" evidence="1">
    <location>
        <begin position="48"/>
        <end position="82"/>
    </location>
</feature>
<protein>
    <recommendedName>
        <fullName evidence="2">Retrovirus-related Pol polyprotein from transposon TNT 1-94-like beta-barrel domain-containing protein</fullName>
    </recommendedName>
</protein>
<gene>
    <name evidence="3" type="ORF">B7463_g829</name>
</gene>
<proteinExistence type="predicted"/>
<dbReference type="Pfam" id="PF22936">
    <property type="entry name" value="Pol_BBD"/>
    <property type="match status" value="1"/>
</dbReference>
<feature type="non-terminal residue" evidence="3">
    <location>
        <position position="1"/>
    </location>
</feature>
<organism evidence="3 4">
    <name type="scientific">Scytalidium lignicola</name>
    <name type="common">Hyphomycete</name>
    <dbReference type="NCBI Taxonomy" id="5539"/>
    <lineage>
        <taxon>Eukaryota</taxon>
        <taxon>Fungi</taxon>
        <taxon>Dikarya</taxon>
        <taxon>Ascomycota</taxon>
        <taxon>Pezizomycotina</taxon>
        <taxon>Leotiomycetes</taxon>
        <taxon>Leotiomycetes incertae sedis</taxon>
        <taxon>Scytalidium</taxon>
    </lineage>
</organism>
<evidence type="ECO:0000313" key="4">
    <source>
        <dbReference type="Proteomes" id="UP000258309"/>
    </source>
</evidence>
<dbReference type="AlphaFoldDB" id="A0A3E2HQ69"/>
<evidence type="ECO:0000259" key="2">
    <source>
        <dbReference type="Pfam" id="PF22936"/>
    </source>
</evidence>
<reference evidence="3 4" key="1">
    <citation type="submission" date="2018-05" db="EMBL/GenBank/DDBJ databases">
        <title>Draft genome sequence of Scytalidium lignicola DSM 105466, a ubiquitous saprotrophic fungus.</title>
        <authorList>
            <person name="Buettner E."/>
            <person name="Gebauer A.M."/>
            <person name="Hofrichter M."/>
            <person name="Liers C."/>
            <person name="Kellner H."/>
        </authorList>
    </citation>
    <scope>NUCLEOTIDE SEQUENCE [LARGE SCALE GENOMIC DNA]</scope>
    <source>
        <strain evidence="3 4">DSM 105466</strain>
    </source>
</reference>
<feature type="non-terminal residue" evidence="3">
    <location>
        <position position="315"/>
    </location>
</feature>